<evidence type="ECO:0000256" key="1">
    <source>
        <dbReference type="SAM" id="MobiDB-lite"/>
    </source>
</evidence>
<dbReference type="AlphaFoldDB" id="A0A166ARR1"/>
<dbReference type="EMBL" id="KV417655">
    <property type="protein sequence ID" value="KZP11893.1"/>
    <property type="molecule type" value="Genomic_DNA"/>
</dbReference>
<keyword evidence="3" id="KW-0732">Signal</keyword>
<feature type="compositionally biased region" description="Polar residues" evidence="1">
    <location>
        <begin position="224"/>
        <end position="236"/>
    </location>
</feature>
<gene>
    <name evidence="4" type="ORF">FIBSPDRAFT_870790</name>
</gene>
<reference evidence="4" key="1">
    <citation type="journal article" date="2016" name="Mol. Biol. Evol.">
        <title>Comparative Genomics of Early-Diverging Mushroom-Forming Fungi Provides Insights into the Origins of Lignocellulose Decay Capabilities.</title>
        <authorList>
            <person name="Nagy L.G."/>
            <person name="Riley R."/>
            <person name="Tritt A."/>
            <person name="Adam C."/>
            <person name="Daum C."/>
            <person name="Floudas D."/>
            <person name="Sun H."/>
            <person name="Yadav J.S."/>
            <person name="Pangilinan J."/>
            <person name="Larsson K.H."/>
            <person name="Matsuura K."/>
            <person name="Barry K."/>
            <person name="Labutti K."/>
            <person name="Kuo R."/>
            <person name="Ohm R.A."/>
            <person name="Bhattacharya S.S."/>
            <person name="Shirouzu T."/>
            <person name="Yoshinaga Y."/>
            <person name="Martin F.M."/>
            <person name="Grigoriev I.V."/>
            <person name="Hibbett D.S."/>
        </authorList>
    </citation>
    <scope>NUCLEOTIDE SEQUENCE [LARGE SCALE GENOMIC DNA]</scope>
    <source>
        <strain evidence="4">CBS 109695</strain>
    </source>
</reference>
<sequence length="236" mass="24313">MMSSLLFALALIAQVIAVKITTPNATTNWTSPGPNIISWIPGSGDPATFNIQLAQNNISAFSPNLALPADGIFGTAIPISALINVFVPSCVAGSPLLPTGSGFTLKFLKESEDGSMTLLTTSQSFNITEASVTECAPLAGTGVPMMPGGSVSSAAATSTSTASIGASGDLSTSSTSSHLGTIIGSTLGALIFVLLVSGAALWVYKGRRDRRRQTAQFGMKVTQRMPQMQSQARENV</sequence>
<organism evidence="4">
    <name type="scientific">Athelia psychrophila</name>
    <dbReference type="NCBI Taxonomy" id="1759441"/>
    <lineage>
        <taxon>Eukaryota</taxon>
        <taxon>Fungi</taxon>
        <taxon>Dikarya</taxon>
        <taxon>Basidiomycota</taxon>
        <taxon>Agaricomycotina</taxon>
        <taxon>Agaricomycetes</taxon>
        <taxon>Agaricomycetidae</taxon>
        <taxon>Atheliales</taxon>
        <taxon>Atheliaceae</taxon>
        <taxon>Athelia</taxon>
    </lineage>
</organism>
<name>A0A166ARR1_9AGAM</name>
<feature type="signal peptide" evidence="3">
    <location>
        <begin position="1"/>
        <end position="17"/>
    </location>
</feature>
<evidence type="ECO:0000256" key="2">
    <source>
        <dbReference type="SAM" id="Phobius"/>
    </source>
</evidence>
<evidence type="ECO:0000313" key="4">
    <source>
        <dbReference type="EMBL" id="KZP11893.1"/>
    </source>
</evidence>
<proteinExistence type="predicted"/>
<keyword evidence="2" id="KW-1133">Transmembrane helix</keyword>
<dbReference type="OrthoDB" id="5316007at2759"/>
<feature type="transmembrane region" description="Helical" evidence="2">
    <location>
        <begin position="182"/>
        <end position="204"/>
    </location>
</feature>
<feature type="region of interest" description="Disordered" evidence="1">
    <location>
        <begin position="217"/>
        <end position="236"/>
    </location>
</feature>
<evidence type="ECO:0008006" key="5">
    <source>
        <dbReference type="Google" id="ProtNLM"/>
    </source>
</evidence>
<accession>A0A166ARR1</accession>
<evidence type="ECO:0000256" key="3">
    <source>
        <dbReference type="SAM" id="SignalP"/>
    </source>
</evidence>
<keyword evidence="2" id="KW-0812">Transmembrane</keyword>
<feature type="chain" id="PRO_5007870834" description="Mid2 domain-containing protein" evidence="3">
    <location>
        <begin position="18"/>
        <end position="236"/>
    </location>
</feature>
<protein>
    <recommendedName>
        <fullName evidence="5">Mid2 domain-containing protein</fullName>
    </recommendedName>
</protein>
<keyword evidence="2" id="KW-0472">Membrane</keyword>